<evidence type="ECO:0000313" key="2">
    <source>
        <dbReference type="Proteomes" id="UP000078200"/>
    </source>
</evidence>
<keyword evidence="2" id="KW-1185">Reference proteome</keyword>
<accession>A0A1A9VVF4</accession>
<organism evidence="1 2">
    <name type="scientific">Glossina austeni</name>
    <name type="common">Savannah tsetse fly</name>
    <dbReference type="NCBI Taxonomy" id="7395"/>
    <lineage>
        <taxon>Eukaryota</taxon>
        <taxon>Metazoa</taxon>
        <taxon>Ecdysozoa</taxon>
        <taxon>Arthropoda</taxon>
        <taxon>Hexapoda</taxon>
        <taxon>Insecta</taxon>
        <taxon>Pterygota</taxon>
        <taxon>Neoptera</taxon>
        <taxon>Endopterygota</taxon>
        <taxon>Diptera</taxon>
        <taxon>Brachycera</taxon>
        <taxon>Muscomorpha</taxon>
        <taxon>Hippoboscoidea</taxon>
        <taxon>Glossinidae</taxon>
        <taxon>Glossina</taxon>
    </lineage>
</organism>
<sequence>MSVHLHEKAFKRYLGEKYIAKCVQNYKSLQKIRGFQDARNPQQPKPYQTALKNDFIASVDVLCNVFKSTGYDVAVSKAKTFGNEFPLLINLLCTLLHRKYFIV</sequence>
<dbReference type="VEuPathDB" id="VectorBase:GAUT048955"/>
<evidence type="ECO:0000313" key="1">
    <source>
        <dbReference type="EnsemblMetazoa" id="GAUT048955-PA"/>
    </source>
</evidence>
<dbReference type="EnsemblMetazoa" id="GAUT048955-RA">
    <property type="protein sequence ID" value="GAUT048955-PA"/>
    <property type="gene ID" value="GAUT048955"/>
</dbReference>
<reference evidence="1" key="1">
    <citation type="submission" date="2020-05" db="UniProtKB">
        <authorList>
            <consortium name="EnsemblMetazoa"/>
        </authorList>
    </citation>
    <scope>IDENTIFICATION</scope>
    <source>
        <strain evidence="1">TTRI</strain>
    </source>
</reference>
<proteinExistence type="predicted"/>
<protein>
    <submittedName>
        <fullName evidence="1">Uncharacterized protein</fullName>
    </submittedName>
</protein>
<dbReference type="AlphaFoldDB" id="A0A1A9VVF4"/>
<name>A0A1A9VVF4_GLOAU</name>
<dbReference type="Proteomes" id="UP000078200">
    <property type="component" value="Unassembled WGS sequence"/>
</dbReference>